<dbReference type="Gene3D" id="1.10.10.10">
    <property type="entry name" value="Winged helix-like DNA-binding domain superfamily/Winged helix DNA-binding domain"/>
    <property type="match status" value="1"/>
</dbReference>
<dbReference type="PROSITE" id="PS50186">
    <property type="entry name" value="DEP"/>
    <property type="match status" value="1"/>
</dbReference>
<dbReference type="AlphaFoldDB" id="A0A7S0ZGU4"/>
<accession>A0A7S0ZGU4</accession>
<sequence>MKLFKVSLGARLLGDTQSNGSSLSDIEVDPEIKFGDFQYEQVIGHMKKTVKKRNRTVGDQDYSNTVLGYELTSWLIQKKFCDSLQEAEFLCSEFMSRHLIHRVGDDCSTDFRCNLVPYQFNH</sequence>
<dbReference type="Pfam" id="PF00610">
    <property type="entry name" value="DEP"/>
    <property type="match status" value="1"/>
</dbReference>
<reference evidence="2" key="1">
    <citation type="submission" date="2021-01" db="EMBL/GenBank/DDBJ databases">
        <authorList>
            <person name="Corre E."/>
            <person name="Pelletier E."/>
            <person name="Niang G."/>
            <person name="Scheremetjew M."/>
            <person name="Finn R."/>
            <person name="Kale V."/>
            <person name="Holt S."/>
            <person name="Cochrane G."/>
            <person name="Meng A."/>
            <person name="Brown T."/>
            <person name="Cohen L."/>
        </authorList>
    </citation>
    <scope>NUCLEOTIDE SEQUENCE</scope>
    <source>
        <strain evidence="2">CCMP3278</strain>
    </source>
</reference>
<gene>
    <name evidence="2" type="ORF">TOLI1172_LOCUS5706</name>
</gene>
<dbReference type="CDD" id="cd04371">
    <property type="entry name" value="DEP"/>
    <property type="match status" value="1"/>
</dbReference>
<dbReference type="GO" id="GO:0035556">
    <property type="term" value="P:intracellular signal transduction"/>
    <property type="evidence" value="ECO:0007669"/>
    <property type="project" value="InterPro"/>
</dbReference>
<dbReference type="EMBL" id="HBFP01007967">
    <property type="protein sequence ID" value="CAD8821311.1"/>
    <property type="molecule type" value="Transcribed_RNA"/>
</dbReference>
<dbReference type="InterPro" id="IPR000591">
    <property type="entry name" value="DEP_dom"/>
</dbReference>
<evidence type="ECO:0000259" key="1">
    <source>
        <dbReference type="PROSITE" id="PS50186"/>
    </source>
</evidence>
<protein>
    <recommendedName>
        <fullName evidence="1">DEP domain-containing protein</fullName>
    </recommendedName>
</protein>
<dbReference type="SMART" id="SM00049">
    <property type="entry name" value="DEP"/>
    <property type="match status" value="1"/>
</dbReference>
<dbReference type="InterPro" id="IPR036388">
    <property type="entry name" value="WH-like_DNA-bd_sf"/>
</dbReference>
<organism evidence="2">
    <name type="scientific">Timspurckia oligopyrenoides</name>
    <dbReference type="NCBI Taxonomy" id="708627"/>
    <lineage>
        <taxon>Eukaryota</taxon>
        <taxon>Rhodophyta</taxon>
        <taxon>Bangiophyceae</taxon>
        <taxon>Porphyridiales</taxon>
        <taxon>Porphyridiaceae</taxon>
        <taxon>Timspurckia</taxon>
    </lineage>
</organism>
<dbReference type="InterPro" id="IPR036390">
    <property type="entry name" value="WH_DNA-bd_sf"/>
</dbReference>
<dbReference type="SUPFAM" id="SSF46785">
    <property type="entry name" value="Winged helix' DNA-binding domain"/>
    <property type="match status" value="1"/>
</dbReference>
<feature type="domain" description="DEP" evidence="1">
    <location>
        <begin position="46"/>
        <end position="122"/>
    </location>
</feature>
<proteinExistence type="predicted"/>
<name>A0A7S0ZGU4_9RHOD</name>
<evidence type="ECO:0000313" key="2">
    <source>
        <dbReference type="EMBL" id="CAD8821311.1"/>
    </source>
</evidence>